<evidence type="ECO:0000259" key="2">
    <source>
        <dbReference type="Pfam" id="PF18288"/>
    </source>
</evidence>
<accession>A0A7C9TJ65</accession>
<evidence type="ECO:0000313" key="4">
    <source>
        <dbReference type="Proteomes" id="UP000484255"/>
    </source>
</evidence>
<dbReference type="PANTHER" id="PTHR43211:SF1">
    <property type="entry name" value="BLL6422 PROTEIN"/>
    <property type="match status" value="1"/>
</dbReference>
<dbReference type="Pfam" id="PF01557">
    <property type="entry name" value="FAA_hydrolase"/>
    <property type="match status" value="1"/>
</dbReference>
<sequence length="326" mass="35316">MKLATLDNGRPDGQLVVLSADARLCAPHPAWPTLQQALEAWTEAEPALRALAAQLSTTGTAPSAQAFDAARALAPLPRAWQWLDGSAFQSHGDLMSTVFHMDKLPYDERPLMYQGLSDRFLSGTADVPLPSEADGIDFEGEFGVITDAVPMGCTREQAAGHIRLLVLINDWSLRRIAPVEMKTGFGWVQAKPACSVAPIAVTPDELGEAWRDSRFQMHLQVDWNGQRFGLAHAGAMAFGFDQLVAHAAYSRDLVPGTVIGSGTVSNETYREVGSSCIAERRAIEMLDEGAARTPYMAFGDTVRMQAKFEDGRDGPFGVVDQQVVKG</sequence>
<organism evidence="3 4">
    <name type="scientific">Ideonella livida</name>
    <dbReference type="NCBI Taxonomy" id="2707176"/>
    <lineage>
        <taxon>Bacteria</taxon>
        <taxon>Pseudomonadati</taxon>
        <taxon>Pseudomonadota</taxon>
        <taxon>Betaproteobacteria</taxon>
        <taxon>Burkholderiales</taxon>
        <taxon>Sphaerotilaceae</taxon>
        <taxon>Ideonella</taxon>
    </lineage>
</organism>
<gene>
    <name evidence="3" type="ORF">G3A44_11555</name>
</gene>
<name>A0A7C9TJ65_9BURK</name>
<dbReference type="RefSeq" id="WP_163457674.1">
    <property type="nucleotide sequence ID" value="NZ_JAAGOH010000012.1"/>
</dbReference>
<keyword evidence="4" id="KW-1185">Reference proteome</keyword>
<dbReference type="SUPFAM" id="SSF56529">
    <property type="entry name" value="FAH"/>
    <property type="match status" value="1"/>
</dbReference>
<evidence type="ECO:0000259" key="1">
    <source>
        <dbReference type="Pfam" id="PF01557"/>
    </source>
</evidence>
<dbReference type="EMBL" id="JAAGOH010000012">
    <property type="protein sequence ID" value="NDY91821.1"/>
    <property type="molecule type" value="Genomic_DNA"/>
</dbReference>
<feature type="domain" description="Fumarylacetoacetase N-terminal" evidence="2">
    <location>
        <begin position="1"/>
        <end position="78"/>
    </location>
</feature>
<dbReference type="Proteomes" id="UP000484255">
    <property type="component" value="Unassembled WGS sequence"/>
</dbReference>
<dbReference type="Pfam" id="PF18288">
    <property type="entry name" value="FAA_hydro_N_2"/>
    <property type="match status" value="1"/>
</dbReference>
<feature type="domain" description="Fumarylacetoacetase-like C-terminal" evidence="1">
    <location>
        <begin position="84"/>
        <end position="310"/>
    </location>
</feature>
<dbReference type="GO" id="GO:0016787">
    <property type="term" value="F:hydrolase activity"/>
    <property type="evidence" value="ECO:0007669"/>
    <property type="project" value="UniProtKB-KW"/>
</dbReference>
<comment type="caution">
    <text evidence="3">The sequence shown here is derived from an EMBL/GenBank/DDBJ whole genome shotgun (WGS) entry which is preliminary data.</text>
</comment>
<keyword evidence="3" id="KW-0378">Hydrolase</keyword>
<dbReference type="AlphaFoldDB" id="A0A7C9TJ65"/>
<protein>
    <submittedName>
        <fullName evidence="3">Fumarylacetoacetate hydrolase</fullName>
    </submittedName>
</protein>
<proteinExistence type="predicted"/>
<dbReference type="Gene3D" id="3.90.850.10">
    <property type="entry name" value="Fumarylacetoacetase-like, C-terminal domain"/>
    <property type="match status" value="1"/>
</dbReference>
<dbReference type="InterPro" id="IPR041072">
    <property type="entry name" value="FAA_hydro_N"/>
</dbReference>
<dbReference type="PANTHER" id="PTHR43211">
    <property type="entry name" value="FUMARYLACETOACETATE HYDROLASE"/>
    <property type="match status" value="1"/>
</dbReference>
<dbReference type="InterPro" id="IPR036663">
    <property type="entry name" value="Fumarylacetoacetase_C_sf"/>
</dbReference>
<dbReference type="InterPro" id="IPR011234">
    <property type="entry name" value="Fumarylacetoacetase-like_C"/>
</dbReference>
<evidence type="ECO:0000313" key="3">
    <source>
        <dbReference type="EMBL" id="NDY91821.1"/>
    </source>
</evidence>
<reference evidence="3 4" key="1">
    <citation type="submission" date="2020-02" db="EMBL/GenBank/DDBJ databases">
        <title>Ideonella bacterium strain TBM-1.</title>
        <authorList>
            <person name="Chen W.-M."/>
        </authorList>
    </citation>
    <scope>NUCLEOTIDE SEQUENCE [LARGE SCALE GENOMIC DNA]</scope>
    <source>
        <strain evidence="3 4">TBM-1</strain>
    </source>
</reference>